<keyword evidence="16" id="KW-1185">Reference proteome</keyword>
<proteinExistence type="predicted"/>
<dbReference type="PANTHER" id="PTHR22706:SF1">
    <property type="entry name" value="ASSEMBLY FACTOR FOR SPINDLE MICROTUBULES"/>
    <property type="match status" value="1"/>
</dbReference>
<gene>
    <name evidence="15" type="ORF">PHYSODRAFT_511790</name>
</gene>
<evidence type="ECO:0000256" key="8">
    <source>
        <dbReference type="ARBA" id="ARBA00022860"/>
    </source>
</evidence>
<keyword evidence="10" id="KW-0539">Nucleus</keyword>
<dbReference type="InterPro" id="IPR013783">
    <property type="entry name" value="Ig-like_fold"/>
</dbReference>
<evidence type="ECO:0000256" key="12">
    <source>
        <dbReference type="SAM" id="Coils"/>
    </source>
</evidence>
<dbReference type="OMA" id="VCYLQSR"/>
<feature type="region of interest" description="Disordered" evidence="13">
    <location>
        <begin position="305"/>
        <end position="335"/>
    </location>
</feature>
<dbReference type="SUPFAM" id="SSF47576">
    <property type="entry name" value="Calponin-homology domain, CH-domain"/>
    <property type="match status" value="1"/>
</dbReference>
<feature type="region of interest" description="Disordered" evidence="13">
    <location>
        <begin position="704"/>
        <end position="725"/>
    </location>
</feature>
<feature type="compositionally biased region" description="Low complexity" evidence="13">
    <location>
        <begin position="1823"/>
        <end position="1833"/>
    </location>
</feature>
<dbReference type="CDD" id="cd21224">
    <property type="entry name" value="CH_ASPM_rpt2"/>
    <property type="match status" value="1"/>
</dbReference>
<dbReference type="GO" id="GO:0051295">
    <property type="term" value="P:establishment of meiotic spindle localization"/>
    <property type="evidence" value="ECO:0007669"/>
    <property type="project" value="TreeGrafter"/>
</dbReference>
<dbReference type="InterPro" id="IPR051185">
    <property type="entry name" value="ASPM"/>
</dbReference>
<dbReference type="GeneID" id="20659279"/>
<evidence type="ECO:0000313" key="16">
    <source>
        <dbReference type="Proteomes" id="UP000002640"/>
    </source>
</evidence>
<dbReference type="GO" id="GO:0005634">
    <property type="term" value="C:nucleus"/>
    <property type="evidence" value="ECO:0007669"/>
    <property type="project" value="UniProtKB-SubCell"/>
</dbReference>
<dbReference type="PANTHER" id="PTHR22706">
    <property type="entry name" value="ASSEMBLY FACTOR FOR SPINDLE MICROTUBULES"/>
    <property type="match status" value="1"/>
</dbReference>
<keyword evidence="3" id="KW-0963">Cytoplasm</keyword>
<dbReference type="PROSITE" id="PS50096">
    <property type="entry name" value="IQ"/>
    <property type="match status" value="3"/>
</dbReference>
<dbReference type="GO" id="GO:0005516">
    <property type="term" value="F:calmodulin binding"/>
    <property type="evidence" value="ECO:0007669"/>
    <property type="project" value="UniProtKB-KW"/>
</dbReference>
<protein>
    <recommendedName>
        <fullName evidence="14">Calponin-homology (CH) domain-containing protein</fullName>
    </recommendedName>
</protein>
<feature type="compositionally biased region" description="Polar residues" evidence="13">
    <location>
        <begin position="324"/>
        <end position="335"/>
    </location>
</feature>
<dbReference type="Gene3D" id="1.20.5.190">
    <property type="match status" value="2"/>
</dbReference>
<dbReference type="GO" id="GO:0000922">
    <property type="term" value="C:spindle pole"/>
    <property type="evidence" value="ECO:0007669"/>
    <property type="project" value="TreeGrafter"/>
</dbReference>
<feature type="domain" description="Calponin-homology (CH)" evidence="14">
    <location>
        <begin position="960"/>
        <end position="1081"/>
    </location>
</feature>
<dbReference type="InterPro" id="IPR031549">
    <property type="entry name" value="ASH"/>
</dbReference>
<accession>G4ZT59</accession>
<feature type="region of interest" description="Disordered" evidence="13">
    <location>
        <begin position="1819"/>
        <end position="1846"/>
    </location>
</feature>
<keyword evidence="9 12" id="KW-0175">Coiled coil</keyword>
<reference evidence="15 16" key="1">
    <citation type="journal article" date="2006" name="Science">
        <title>Phytophthora genome sequences uncover evolutionary origins and mechanisms of pathogenesis.</title>
        <authorList>
            <person name="Tyler B.M."/>
            <person name="Tripathy S."/>
            <person name="Zhang X."/>
            <person name="Dehal P."/>
            <person name="Jiang R.H."/>
            <person name="Aerts A."/>
            <person name="Arredondo F.D."/>
            <person name="Baxter L."/>
            <person name="Bensasson D."/>
            <person name="Beynon J.L."/>
            <person name="Chapman J."/>
            <person name="Damasceno C.M."/>
            <person name="Dorrance A.E."/>
            <person name="Dou D."/>
            <person name="Dickerman A.W."/>
            <person name="Dubchak I.L."/>
            <person name="Garbelotto M."/>
            <person name="Gijzen M."/>
            <person name="Gordon S.G."/>
            <person name="Govers F."/>
            <person name="Grunwald N.J."/>
            <person name="Huang W."/>
            <person name="Ivors K.L."/>
            <person name="Jones R.W."/>
            <person name="Kamoun S."/>
            <person name="Krampis K."/>
            <person name="Lamour K.H."/>
            <person name="Lee M.K."/>
            <person name="McDonald W.H."/>
            <person name="Medina M."/>
            <person name="Meijer H.J."/>
            <person name="Nordberg E.K."/>
            <person name="Maclean D.J."/>
            <person name="Ospina-Giraldo M.D."/>
            <person name="Morris P.F."/>
            <person name="Phuntumart V."/>
            <person name="Putnam N.H."/>
            <person name="Rash S."/>
            <person name="Rose J.K."/>
            <person name="Sakihama Y."/>
            <person name="Salamov A.A."/>
            <person name="Savidor A."/>
            <person name="Scheuring C.F."/>
            <person name="Smith B.M."/>
            <person name="Sobral B.W."/>
            <person name="Terry A."/>
            <person name="Torto-Alalibo T.A."/>
            <person name="Win J."/>
            <person name="Xu Z."/>
            <person name="Zhang H."/>
            <person name="Grigoriev I.V."/>
            <person name="Rokhsar D.S."/>
            <person name="Boore J.L."/>
        </authorList>
    </citation>
    <scope>NUCLEOTIDE SEQUENCE [LARGE SCALE GENOMIC DNA]</scope>
    <source>
        <strain evidence="15 16">P6497</strain>
    </source>
</reference>
<dbReference type="Gene3D" id="1.10.418.10">
    <property type="entry name" value="Calponin-like domain"/>
    <property type="match status" value="2"/>
</dbReference>
<dbReference type="STRING" id="1094619.G4ZT59"/>
<feature type="region of interest" description="Disordered" evidence="13">
    <location>
        <begin position="96"/>
        <end position="128"/>
    </location>
</feature>
<dbReference type="PROSITE" id="PS50021">
    <property type="entry name" value="CH"/>
    <property type="match status" value="2"/>
</dbReference>
<evidence type="ECO:0000256" key="9">
    <source>
        <dbReference type="ARBA" id="ARBA00023054"/>
    </source>
</evidence>
<sequence>MRAASDASRTTSKWASRASLDPFAGASTDPLDVQNGAETAALSPDQADDGKENRIPSSGRNWGHPNVSMSRGHRQSLLEAQLLPPELNFEASAPLSLLGKRPNPDKRSPAAHRASQSDDESDSDTERAARNPWVASNAVAHFEQRALELHGSSLELEHTEDVGSGSATMLVDDFSHLGQLRFGAVPLGERRGRQLTLENASELGNARIKYEGYTLVRDGSGVENAAATKSRFKCDLHVCVVDAMKSVTLRVTFEPQQGDVGREVTAMLRFTVNDRFKLQCRATGSVTPRVPKVARFGRSRPSRSVDTVVVVSREKQTRPPRTPAVNTRQMTSEPRSTAFTISSALSAGHHEPEQEPVVVRPRAQVGDKRPSSMSIEFSPPRNGPKRRRSEPRMGMTRVLTPRKILGAGQDPPSAKKRFSGSWWKQRQEVYDENWMAKQTEGFTKWMNYVLLDGTAQRLSGGDAEDDAEEQGTGAKRRFDFSSLRVLAQKRMESKWAQAAVELYHSPSMDDILFNLQDEIGNQGLLFRADRPVYADVGLQEELIGLLNNYHPVWLCLGLYAVLGNQVMRQEKCSLRTIFSITTAKATRKGKQESPPDRRMPQVLRRIILKHLVKDSHVAQNYRLVKNLLTPMDGSTADRNDGGNAFKNTKKNINGREYFDSLTQSFMLKFFMLVIFLDRAIEHKADKFPHFPCLFRVAPTNKKTTSSKASSSSNVGQQNKASGAGEELRVKNSQVFVTEFCRLFLASEGRIDKHLKQLGYTLRHEQTALDEIDLEIKSLETDMRDGVRLAKLMEALTTSPPTPCTGLDGESVSKPKGLSSFLRVPALSRLQKVHNVEICLHFLQDKCGASVLDNLKSSSSKESKHKISGRVRVSSSGFAGLRSKVDEKMIENLAKDIVNGHREKTLALLWKLISSFQLQSLVDAQTMKRETENVVKRMSFRAKDFFDRQQRNAPLVHADEHECYGLLLEWCRAVCANYDVGVDDFSRSFADGKALCYLLHYYHPMLLSKSDMLPTTTDLRDEENISEKILLSNEQRHFAIINDRIKQLGEVPVLMPQQYNTKNPPEEKMVVTFVCYLQSRLMDSYSEIHAASRLKRWWKSPLIRLRLHRKKNISARIIQRFWYTSSQKRLAIRQCRKLLRAAHLVKSTFQMWVARIQFLRLRRSVVAIQRAFRARQQLRLNGDSVGAVLVIQYRWRKQLKWRREKERRLHETRQRKAAQRIRVRASCAIIERNWLRYLSREGARLVRQQMIADRHLAATRIQLAWRQSLMRAAARKQRKQEWQLVHRASQVIQRAWNIFQCRREATQRALALQRFELMMKEKELQKRRTKLKYKVETRAAKCVQKGFRKFALRKRDVAATKLASAFRGAKQKLQFRKEKHAAVVIQRNVRVWRRRSHFSALTQFYSMLKTYQRMKANEAQRRALRAQELKFKVQTRAALRIQDLYRSYRFNRRTSAATRIQSLVRARIVRSWYLHCRRSACLIQRNARIWRRQGQVRALLVFQNMLLRYRCMQQQETQRQERIRQERLRRLQESVEHRAAYRIQSVYRFYAYHKKMLAATLIQAAFRGLKEQQQYAKVRASVAKVQRAIRSWLSMTRFRRALFVHRAAVCIQKCAHGYISRHRRFNFYALQTQLQRLRVLISCWRIEFWFRNRMMRYRKKRALIVRARWTRLRAGIVQKRTSDVHKITRSWRSFCLRSVIDARIQHKLQMHAAAQRVQVWWLDLCCKWAERQRRAEEQYQREMEAMAMAMAKARAARIVGSWLRQKVIIPYRERNFHFVAVRKLQAWWRGTLVRVHHSTPEVTQQRKKLSTMKLVGQEQQIGASTSSSTSLQQLRVRTHEERNVQTEQPQTLGSRLDMALHMLLHGKRLQDMLFASHTIEVCTRYSRECCRKCVQLQISSTIFAAIRGLNRSRPHVELLHQLLLVLKNLTVYRRSADKVKTTRAVATDDDKDRLDVDLRALDTLVDLLHIHRDMHHVFILSADVIKYYLGLLKPLAGRNPNVQESWSEAEKRLSGLQELLSRKLALYNATASFRRVKNVPEKNSANSLMRKMNPKTAVSIMEQLVLLLER</sequence>
<evidence type="ECO:0000256" key="5">
    <source>
        <dbReference type="ARBA" id="ARBA00022618"/>
    </source>
</evidence>
<dbReference type="GO" id="GO:0051301">
    <property type="term" value="P:cell division"/>
    <property type="evidence" value="ECO:0007669"/>
    <property type="project" value="UniProtKB-KW"/>
</dbReference>
<dbReference type="GO" id="GO:0005737">
    <property type="term" value="C:cytoplasm"/>
    <property type="evidence" value="ECO:0007669"/>
    <property type="project" value="UniProtKB-SubCell"/>
</dbReference>
<dbReference type="GO" id="GO:0007051">
    <property type="term" value="P:spindle organization"/>
    <property type="evidence" value="ECO:0007669"/>
    <property type="project" value="TreeGrafter"/>
</dbReference>
<evidence type="ECO:0000256" key="10">
    <source>
        <dbReference type="ARBA" id="ARBA00023242"/>
    </source>
</evidence>
<dbReference type="SMART" id="SM00015">
    <property type="entry name" value="IQ"/>
    <property type="match status" value="11"/>
</dbReference>
<keyword evidence="5" id="KW-0132">Cell division</keyword>
<keyword evidence="8" id="KW-0112">Calmodulin-binding</keyword>
<name>G4ZT59_PHYSP</name>
<evidence type="ECO:0000256" key="6">
    <source>
        <dbReference type="ARBA" id="ARBA00022737"/>
    </source>
</evidence>
<evidence type="ECO:0000256" key="3">
    <source>
        <dbReference type="ARBA" id="ARBA00022490"/>
    </source>
</evidence>
<evidence type="ECO:0000256" key="11">
    <source>
        <dbReference type="ARBA" id="ARBA00023306"/>
    </source>
</evidence>
<evidence type="ECO:0000256" key="7">
    <source>
        <dbReference type="ARBA" id="ARBA00022776"/>
    </source>
</evidence>
<dbReference type="InterPro" id="IPR001715">
    <property type="entry name" value="CH_dom"/>
</dbReference>
<dbReference type="GO" id="GO:0000278">
    <property type="term" value="P:mitotic cell cycle"/>
    <property type="evidence" value="ECO:0007669"/>
    <property type="project" value="TreeGrafter"/>
</dbReference>
<evidence type="ECO:0000256" key="2">
    <source>
        <dbReference type="ARBA" id="ARBA00004496"/>
    </source>
</evidence>
<dbReference type="InParanoid" id="G4ZT59"/>
<feature type="region of interest" description="Disordered" evidence="13">
    <location>
        <begin position="363"/>
        <end position="392"/>
    </location>
</feature>
<evidence type="ECO:0000256" key="4">
    <source>
        <dbReference type="ARBA" id="ARBA00022553"/>
    </source>
</evidence>
<dbReference type="InterPro" id="IPR000048">
    <property type="entry name" value="IQ_motif_EF-hand-BS"/>
</dbReference>
<keyword evidence="4" id="KW-0597">Phosphoprotein</keyword>
<dbReference type="EMBL" id="JH159156">
    <property type="protein sequence ID" value="EGZ13091.1"/>
    <property type="molecule type" value="Genomic_DNA"/>
</dbReference>
<dbReference type="Gene3D" id="2.60.40.10">
    <property type="entry name" value="Immunoglobulins"/>
    <property type="match status" value="1"/>
</dbReference>
<organism evidence="15 16">
    <name type="scientific">Phytophthora sojae (strain P6497)</name>
    <name type="common">Soybean stem and root rot agent</name>
    <name type="synonym">Phytophthora megasperma f. sp. glycines</name>
    <dbReference type="NCBI Taxonomy" id="1094619"/>
    <lineage>
        <taxon>Eukaryota</taxon>
        <taxon>Sar</taxon>
        <taxon>Stramenopiles</taxon>
        <taxon>Oomycota</taxon>
        <taxon>Peronosporomycetes</taxon>
        <taxon>Peronosporales</taxon>
        <taxon>Peronosporaceae</taxon>
        <taxon>Phytophthora</taxon>
    </lineage>
</organism>
<feature type="coiled-coil region" evidence="12">
    <location>
        <begin position="1728"/>
        <end position="1755"/>
    </location>
</feature>
<evidence type="ECO:0000313" key="15">
    <source>
        <dbReference type="EMBL" id="EGZ13091.1"/>
    </source>
</evidence>
<evidence type="ECO:0000256" key="13">
    <source>
        <dbReference type="SAM" id="MobiDB-lite"/>
    </source>
</evidence>
<evidence type="ECO:0000259" key="14">
    <source>
        <dbReference type="PROSITE" id="PS50021"/>
    </source>
</evidence>
<keyword evidence="6" id="KW-0677">Repeat</keyword>
<evidence type="ECO:0000256" key="1">
    <source>
        <dbReference type="ARBA" id="ARBA00004123"/>
    </source>
</evidence>
<dbReference type="CDD" id="cd21223">
    <property type="entry name" value="CH_ASPM_rpt1"/>
    <property type="match status" value="1"/>
</dbReference>
<comment type="subcellular location">
    <subcellularLocation>
        <location evidence="2">Cytoplasm</location>
    </subcellularLocation>
    <subcellularLocation>
        <location evidence="1">Nucleus</location>
    </subcellularLocation>
</comment>
<feature type="domain" description="Calponin-homology (CH)" evidence="14">
    <location>
        <begin position="752"/>
        <end position="916"/>
    </location>
</feature>
<keyword evidence="7" id="KW-0498">Mitosis</keyword>
<dbReference type="Pfam" id="PF15780">
    <property type="entry name" value="ASH"/>
    <property type="match status" value="1"/>
</dbReference>
<dbReference type="InterPro" id="IPR036872">
    <property type="entry name" value="CH_dom_sf"/>
</dbReference>
<keyword evidence="11" id="KW-0131">Cell cycle</keyword>
<dbReference type="KEGG" id="psoj:PHYSODRAFT_511790"/>
<feature type="region of interest" description="Disordered" evidence="13">
    <location>
        <begin position="1"/>
        <end position="74"/>
    </location>
</feature>
<dbReference type="RefSeq" id="XP_009530520.1">
    <property type="nucleotide sequence ID" value="XM_009532225.1"/>
</dbReference>
<feature type="compositionally biased region" description="Low complexity" evidence="13">
    <location>
        <begin position="704"/>
        <end position="713"/>
    </location>
</feature>
<dbReference type="Pfam" id="PF00307">
    <property type="entry name" value="CH"/>
    <property type="match status" value="1"/>
</dbReference>
<dbReference type="Proteomes" id="UP000002640">
    <property type="component" value="Unassembled WGS sequence"/>
</dbReference>